<organism evidence="2 4">
    <name type="scientific">Capnocytophaga catalasegens</name>
    <dbReference type="NCBI Taxonomy" id="1004260"/>
    <lineage>
        <taxon>Bacteria</taxon>
        <taxon>Pseudomonadati</taxon>
        <taxon>Bacteroidota</taxon>
        <taxon>Flavobacteriia</taxon>
        <taxon>Flavobacteriales</taxon>
        <taxon>Flavobacteriaceae</taxon>
        <taxon>Capnocytophaga</taxon>
    </lineage>
</organism>
<gene>
    <name evidence="2" type="ORF">RCZ15_09490</name>
    <name evidence="3" type="ORF">RCZ16_24500</name>
</gene>
<sequence length="314" mass="36330">MMKKNILLTTILLNISSLAIGQYTDVVNSNNPGKSIGAYSVGRKVIQAESEFFYEKSEHRGLYTRQHNFGVNYEVRYGVWREQFEAIFDGTLLYNDTETYRFLSTNERKLGFYRNTLGAKYLLYNPEFQQQSSLYSWKVNNEFRWSNLIPAVSVYLGANLFSKNRFLYEALNEDPAVVTPKAMVSLQSHPIARVVLVANLIGDNFASKNAQWSYIVTLTHNLYNERWSIFLENEGITSSYYKDVILRGGASFLVNDNLQVNAWIGSTWKITPTRYMGAVGVSYRFYDKHREIEFKEKLKAREEENKADAELFGF</sequence>
<dbReference type="Proteomes" id="UP001207736">
    <property type="component" value="Unassembled WGS sequence"/>
</dbReference>
<evidence type="ECO:0000313" key="5">
    <source>
        <dbReference type="Proteomes" id="UP001208692"/>
    </source>
</evidence>
<evidence type="ECO:0000313" key="4">
    <source>
        <dbReference type="Proteomes" id="UP001207736"/>
    </source>
</evidence>
<reference evidence="2 5" key="1">
    <citation type="submission" date="2021-11" db="EMBL/GenBank/DDBJ databases">
        <title>Draft genome sequence of Capnocytophaga sp. strain KC07075 isolated from cat oral cavity.</title>
        <authorList>
            <person name="Suzuki M."/>
            <person name="Imaoka K."/>
            <person name="Kimura M."/>
            <person name="Morikawa S."/>
            <person name="Maeda K."/>
        </authorList>
    </citation>
    <scope>NUCLEOTIDE SEQUENCE</scope>
    <source>
        <strain evidence="2">KC07075</strain>
        <strain evidence="3 5">KC07079</strain>
    </source>
</reference>
<dbReference type="InterPro" id="IPR025737">
    <property type="entry name" value="FApF"/>
</dbReference>
<dbReference type="Pfam" id="PF13557">
    <property type="entry name" value="Phenol_MetA_deg"/>
    <property type="match status" value="1"/>
</dbReference>
<dbReference type="Proteomes" id="UP001208692">
    <property type="component" value="Unassembled WGS sequence"/>
</dbReference>
<protein>
    <recommendedName>
        <fullName evidence="6">Transporter</fullName>
    </recommendedName>
</protein>
<dbReference type="AlphaFoldDB" id="A0AAV5ATZ1"/>
<accession>A0AAV5ATZ1</accession>
<keyword evidence="5" id="KW-1185">Reference proteome</keyword>
<evidence type="ECO:0008006" key="6">
    <source>
        <dbReference type="Google" id="ProtNLM"/>
    </source>
</evidence>
<keyword evidence="1" id="KW-0732">Signal</keyword>
<comment type="caution">
    <text evidence="2">The sequence shown here is derived from an EMBL/GenBank/DDBJ whole genome shotgun (WGS) entry which is preliminary data.</text>
</comment>
<dbReference type="EMBL" id="BQKB01000062">
    <property type="protein sequence ID" value="GJM54134.1"/>
    <property type="molecule type" value="Genomic_DNA"/>
</dbReference>
<proteinExistence type="predicted"/>
<evidence type="ECO:0000256" key="1">
    <source>
        <dbReference type="SAM" id="SignalP"/>
    </source>
</evidence>
<name>A0AAV5ATZ1_9FLAO</name>
<dbReference type="EMBL" id="BQKA01000017">
    <property type="protein sequence ID" value="GJM49974.1"/>
    <property type="molecule type" value="Genomic_DNA"/>
</dbReference>
<evidence type="ECO:0000313" key="3">
    <source>
        <dbReference type="EMBL" id="GJM54134.1"/>
    </source>
</evidence>
<feature type="chain" id="PRO_5043618714" description="Transporter" evidence="1">
    <location>
        <begin position="20"/>
        <end position="314"/>
    </location>
</feature>
<feature type="signal peptide" evidence="1">
    <location>
        <begin position="1"/>
        <end position="19"/>
    </location>
</feature>
<evidence type="ECO:0000313" key="2">
    <source>
        <dbReference type="EMBL" id="GJM49974.1"/>
    </source>
</evidence>